<reference evidence="7" key="1">
    <citation type="submission" date="2022-07" db="EMBL/GenBank/DDBJ databases">
        <title>Phylogenomic reconstructions and comparative analyses of Kickxellomycotina fungi.</title>
        <authorList>
            <person name="Reynolds N.K."/>
            <person name="Stajich J.E."/>
            <person name="Barry K."/>
            <person name="Grigoriev I.V."/>
            <person name="Crous P."/>
            <person name="Smith M.E."/>
        </authorList>
    </citation>
    <scope>NUCLEOTIDE SEQUENCE</scope>
    <source>
        <strain evidence="7">CBS 109367</strain>
    </source>
</reference>
<dbReference type="PANTHER" id="PTHR12841:SF6">
    <property type="entry name" value="PROTEIN UNC-50 HOMOLOG"/>
    <property type="match status" value="1"/>
</dbReference>
<keyword evidence="3 6" id="KW-0812">Transmembrane</keyword>
<evidence type="ECO:0008006" key="9">
    <source>
        <dbReference type="Google" id="ProtNLM"/>
    </source>
</evidence>
<protein>
    <recommendedName>
        <fullName evidence="9">UNC-50-like protein</fullName>
    </recommendedName>
</protein>
<organism evidence="7 8">
    <name type="scientific">Coemansia spiralis</name>
    <dbReference type="NCBI Taxonomy" id="417178"/>
    <lineage>
        <taxon>Eukaryota</taxon>
        <taxon>Fungi</taxon>
        <taxon>Fungi incertae sedis</taxon>
        <taxon>Zoopagomycota</taxon>
        <taxon>Kickxellomycotina</taxon>
        <taxon>Kickxellomycetes</taxon>
        <taxon>Kickxellales</taxon>
        <taxon>Kickxellaceae</taxon>
        <taxon>Coemansia</taxon>
    </lineage>
</organism>
<evidence type="ECO:0000256" key="5">
    <source>
        <dbReference type="ARBA" id="ARBA00023136"/>
    </source>
</evidence>
<dbReference type="Pfam" id="PF05216">
    <property type="entry name" value="UNC-50"/>
    <property type="match status" value="1"/>
</dbReference>
<comment type="subcellular location">
    <subcellularLocation>
        <location evidence="1">Membrane</location>
        <topology evidence="1">Multi-pass membrane protein</topology>
    </subcellularLocation>
</comment>
<dbReference type="InterPro" id="IPR007881">
    <property type="entry name" value="UNC-50"/>
</dbReference>
<gene>
    <name evidence="7" type="ORF">IWW39_004203</name>
</gene>
<feature type="transmembrane region" description="Helical" evidence="6">
    <location>
        <begin position="114"/>
        <end position="137"/>
    </location>
</feature>
<keyword evidence="4 6" id="KW-1133">Transmembrane helix</keyword>
<dbReference type="Proteomes" id="UP001151516">
    <property type="component" value="Unassembled WGS sequence"/>
</dbReference>
<feature type="transmembrane region" description="Helical" evidence="6">
    <location>
        <begin position="157"/>
        <end position="183"/>
    </location>
</feature>
<dbReference type="PANTHER" id="PTHR12841">
    <property type="entry name" value="PROTEIN UNC-50 HOMOLOG"/>
    <property type="match status" value="1"/>
</dbReference>
<comment type="similarity">
    <text evidence="2">Belongs to the unc-50 family.</text>
</comment>
<evidence type="ECO:0000256" key="2">
    <source>
        <dbReference type="ARBA" id="ARBA00006293"/>
    </source>
</evidence>
<evidence type="ECO:0000256" key="1">
    <source>
        <dbReference type="ARBA" id="ARBA00004141"/>
    </source>
</evidence>
<evidence type="ECO:0000313" key="7">
    <source>
        <dbReference type="EMBL" id="KAJ2685545.1"/>
    </source>
</evidence>
<evidence type="ECO:0000256" key="3">
    <source>
        <dbReference type="ARBA" id="ARBA00022692"/>
    </source>
</evidence>
<feature type="transmembrane region" description="Helical" evidence="6">
    <location>
        <begin position="189"/>
        <end position="213"/>
    </location>
</feature>
<dbReference type="OrthoDB" id="10027013at2759"/>
<evidence type="ECO:0000256" key="6">
    <source>
        <dbReference type="SAM" id="Phobius"/>
    </source>
</evidence>
<proteinExistence type="inferred from homology"/>
<dbReference type="AlphaFoldDB" id="A0A9W8GGD7"/>
<accession>A0A9W8GGD7</accession>
<comment type="caution">
    <text evidence="7">The sequence shown here is derived from an EMBL/GenBank/DDBJ whole genome shotgun (WGS) entry which is preliminary data.</text>
</comment>
<dbReference type="GO" id="GO:0000139">
    <property type="term" value="C:Golgi membrane"/>
    <property type="evidence" value="ECO:0007669"/>
    <property type="project" value="TreeGrafter"/>
</dbReference>
<feature type="transmembrane region" description="Helical" evidence="6">
    <location>
        <begin position="225"/>
        <end position="246"/>
    </location>
</feature>
<sequence length="255" mass="29661">MSAPSEPLALLPGGAESLRPRFRRRFPRIHRSALWRRLFHWRQLDFEFASWQMLYLLVSPQRVYRNIYYHKQTKNQWARDDPAFLILQVLGLVITTASYSVVYGSGTNGFLKALLQLLVVNYLVSGVVLATLTWLVANRFLRHQNVHAADQQVEWMYAFDVHCNAFFTLFVFAYVLQFCFLPILMKTAWISLFLGNTLFALAGAGYAFTTYLGFHAMPFLHHQEVFLYTIPLIAIGYLLSLFGFNISHHLLDFYF</sequence>
<evidence type="ECO:0000256" key="4">
    <source>
        <dbReference type="ARBA" id="ARBA00022989"/>
    </source>
</evidence>
<feature type="transmembrane region" description="Helical" evidence="6">
    <location>
        <begin position="83"/>
        <end position="102"/>
    </location>
</feature>
<name>A0A9W8GGD7_9FUNG</name>
<keyword evidence="5 6" id="KW-0472">Membrane</keyword>
<evidence type="ECO:0000313" key="8">
    <source>
        <dbReference type="Proteomes" id="UP001151516"/>
    </source>
</evidence>
<keyword evidence="8" id="KW-1185">Reference proteome</keyword>
<dbReference type="EMBL" id="JANBTX010000147">
    <property type="protein sequence ID" value="KAJ2685545.1"/>
    <property type="molecule type" value="Genomic_DNA"/>
</dbReference>